<accession>A0A0F9E4A2</accession>
<dbReference type="SUPFAM" id="SSF110849">
    <property type="entry name" value="ParB/Sulfiredoxin"/>
    <property type="match status" value="1"/>
</dbReference>
<dbReference type="Gene3D" id="3.90.1530.10">
    <property type="entry name" value="Conserved hypothetical protein from pyrococcus furiosus pfu- 392566-001, ParB domain"/>
    <property type="match status" value="1"/>
</dbReference>
<comment type="caution">
    <text evidence="1">The sequence shown here is derived from an EMBL/GenBank/DDBJ whole genome shotgun (WGS) entry which is preliminary data.</text>
</comment>
<dbReference type="AlphaFoldDB" id="A0A0F9E4A2"/>
<dbReference type="EMBL" id="LAZR01036482">
    <property type="protein sequence ID" value="KKL24726.1"/>
    <property type="molecule type" value="Genomic_DNA"/>
</dbReference>
<reference evidence="1" key="1">
    <citation type="journal article" date="2015" name="Nature">
        <title>Complex archaea that bridge the gap between prokaryotes and eukaryotes.</title>
        <authorList>
            <person name="Spang A."/>
            <person name="Saw J.H."/>
            <person name="Jorgensen S.L."/>
            <person name="Zaremba-Niedzwiedzka K."/>
            <person name="Martijn J."/>
            <person name="Lind A.E."/>
            <person name="van Eijk R."/>
            <person name="Schleper C."/>
            <person name="Guy L."/>
            <person name="Ettema T.J."/>
        </authorList>
    </citation>
    <scope>NUCLEOTIDE SEQUENCE</scope>
</reference>
<proteinExistence type="predicted"/>
<evidence type="ECO:0000313" key="1">
    <source>
        <dbReference type="EMBL" id="KKL24726.1"/>
    </source>
</evidence>
<feature type="non-terminal residue" evidence="1">
    <location>
        <position position="66"/>
    </location>
</feature>
<protein>
    <submittedName>
        <fullName evidence="1">Uncharacterized protein</fullName>
    </submittedName>
</protein>
<sequence length="66" mass="7127">MAAELASLMVPISDLSEYPDNPRQGDVGALVESLETFGQFAPIVVNRREDAVSHMTVLAGNHTMRA</sequence>
<organism evidence="1">
    <name type="scientific">marine sediment metagenome</name>
    <dbReference type="NCBI Taxonomy" id="412755"/>
    <lineage>
        <taxon>unclassified sequences</taxon>
        <taxon>metagenomes</taxon>
        <taxon>ecological metagenomes</taxon>
    </lineage>
</organism>
<name>A0A0F9E4A2_9ZZZZ</name>
<dbReference type="InterPro" id="IPR036086">
    <property type="entry name" value="ParB/Sulfiredoxin_sf"/>
</dbReference>
<gene>
    <name evidence="1" type="ORF">LCGC14_2412470</name>
</gene>